<dbReference type="OrthoDB" id="10622685at2759"/>
<feature type="non-terminal residue" evidence="1">
    <location>
        <position position="1"/>
    </location>
</feature>
<dbReference type="AlphaFoldDB" id="A0A7T8QX30"/>
<keyword evidence="2" id="KW-1185">Reference proteome</keyword>
<protein>
    <submittedName>
        <fullName evidence="1">Uncharacterized protein</fullName>
    </submittedName>
</protein>
<sequence>VKGLDSRFVARPSLMTMAYLVSSGNSIIPGPPGLDTKEFVSGTHLALGRTTEILSSEDINDHPDLVKRIIPA</sequence>
<reference evidence="2" key="1">
    <citation type="submission" date="2021-01" db="EMBL/GenBank/DDBJ databases">
        <title>Caligus Genome Assembly.</title>
        <authorList>
            <person name="Gallardo-Escarate C."/>
        </authorList>
    </citation>
    <scope>NUCLEOTIDE SEQUENCE [LARGE SCALE GENOMIC DNA]</scope>
</reference>
<proteinExistence type="predicted"/>
<accession>A0A7T8QX30</accession>
<organism evidence="1 2">
    <name type="scientific">Caligus rogercresseyi</name>
    <name type="common">Sea louse</name>
    <dbReference type="NCBI Taxonomy" id="217165"/>
    <lineage>
        <taxon>Eukaryota</taxon>
        <taxon>Metazoa</taxon>
        <taxon>Ecdysozoa</taxon>
        <taxon>Arthropoda</taxon>
        <taxon>Crustacea</taxon>
        <taxon>Multicrustacea</taxon>
        <taxon>Hexanauplia</taxon>
        <taxon>Copepoda</taxon>
        <taxon>Siphonostomatoida</taxon>
        <taxon>Caligidae</taxon>
        <taxon>Caligus</taxon>
    </lineage>
</organism>
<feature type="non-terminal residue" evidence="1">
    <location>
        <position position="72"/>
    </location>
</feature>
<evidence type="ECO:0000313" key="1">
    <source>
        <dbReference type="EMBL" id="QQP58188.1"/>
    </source>
</evidence>
<evidence type="ECO:0000313" key="2">
    <source>
        <dbReference type="Proteomes" id="UP000595437"/>
    </source>
</evidence>
<dbReference type="EMBL" id="CP045891">
    <property type="protein sequence ID" value="QQP58188.1"/>
    <property type="molecule type" value="Genomic_DNA"/>
</dbReference>
<gene>
    <name evidence="1" type="ORF">FKW44_003422</name>
</gene>
<name>A0A7T8QX30_CALRO</name>
<dbReference type="Proteomes" id="UP000595437">
    <property type="component" value="Chromosome 2"/>
</dbReference>